<dbReference type="Pfam" id="PF25597">
    <property type="entry name" value="SH3_retrovirus"/>
    <property type="match status" value="1"/>
</dbReference>
<keyword evidence="1" id="KW-0175">Coiled coil</keyword>
<gene>
    <name evidence="4" type="ORF">Tci_055108</name>
</gene>
<feature type="coiled-coil region" evidence="1">
    <location>
        <begin position="501"/>
        <end position="602"/>
    </location>
</feature>
<dbReference type="InterPro" id="IPR057670">
    <property type="entry name" value="SH3_retrovirus"/>
</dbReference>
<protein>
    <submittedName>
        <fullName evidence="4">Retrovirus-related Pol polyprotein from transposon TNT 1-94</fullName>
    </submittedName>
</protein>
<proteinExistence type="predicted"/>
<evidence type="ECO:0000256" key="1">
    <source>
        <dbReference type="SAM" id="Coils"/>
    </source>
</evidence>
<dbReference type="InterPro" id="IPR012337">
    <property type="entry name" value="RNaseH-like_sf"/>
</dbReference>
<dbReference type="GO" id="GO:0003676">
    <property type="term" value="F:nucleic acid binding"/>
    <property type="evidence" value="ECO:0007669"/>
    <property type="project" value="InterPro"/>
</dbReference>
<name>A0A6L2NAL2_TANCI</name>
<feature type="domain" description="Retroviral polymerase SH3-like" evidence="3">
    <location>
        <begin position="833"/>
        <end position="891"/>
    </location>
</feature>
<comment type="caution">
    <text evidence="4">The sequence shown here is derived from an EMBL/GenBank/DDBJ whole genome shotgun (WGS) entry which is preliminary data.</text>
</comment>
<feature type="region of interest" description="Disordered" evidence="2">
    <location>
        <begin position="53"/>
        <end position="94"/>
    </location>
</feature>
<evidence type="ECO:0000256" key="2">
    <source>
        <dbReference type="SAM" id="MobiDB-lite"/>
    </source>
</evidence>
<dbReference type="PANTHER" id="PTHR11439:SF509">
    <property type="entry name" value="RNA-DIRECTED DNA POLYMERASE"/>
    <property type="match status" value="1"/>
</dbReference>
<dbReference type="SUPFAM" id="SSF53098">
    <property type="entry name" value="Ribonuclease H-like"/>
    <property type="match status" value="1"/>
</dbReference>
<dbReference type="CDD" id="cd09272">
    <property type="entry name" value="RNase_HI_RT_Ty1"/>
    <property type="match status" value="1"/>
</dbReference>
<feature type="compositionally biased region" description="Polar residues" evidence="2">
    <location>
        <begin position="956"/>
        <end position="965"/>
    </location>
</feature>
<dbReference type="Gene3D" id="3.30.420.10">
    <property type="entry name" value="Ribonuclease H-like superfamily/Ribonuclease H"/>
    <property type="match status" value="1"/>
</dbReference>
<dbReference type="AlphaFoldDB" id="A0A6L2NAL2"/>
<accession>A0A6L2NAL2</accession>
<organism evidence="4">
    <name type="scientific">Tanacetum cinerariifolium</name>
    <name type="common">Dalmatian daisy</name>
    <name type="synonym">Chrysanthemum cinerariifolium</name>
    <dbReference type="NCBI Taxonomy" id="118510"/>
    <lineage>
        <taxon>Eukaryota</taxon>
        <taxon>Viridiplantae</taxon>
        <taxon>Streptophyta</taxon>
        <taxon>Embryophyta</taxon>
        <taxon>Tracheophyta</taxon>
        <taxon>Spermatophyta</taxon>
        <taxon>Magnoliopsida</taxon>
        <taxon>eudicotyledons</taxon>
        <taxon>Gunneridae</taxon>
        <taxon>Pentapetalae</taxon>
        <taxon>asterids</taxon>
        <taxon>campanulids</taxon>
        <taxon>Asterales</taxon>
        <taxon>Asteraceae</taxon>
        <taxon>Asteroideae</taxon>
        <taxon>Anthemideae</taxon>
        <taxon>Anthemidinae</taxon>
        <taxon>Tanacetum</taxon>
    </lineage>
</organism>
<reference evidence="4" key="1">
    <citation type="journal article" date="2019" name="Sci. Rep.">
        <title>Draft genome of Tanacetum cinerariifolium, the natural source of mosquito coil.</title>
        <authorList>
            <person name="Yamashiro T."/>
            <person name="Shiraishi A."/>
            <person name="Satake H."/>
            <person name="Nakayama K."/>
        </authorList>
    </citation>
    <scope>NUCLEOTIDE SEQUENCE</scope>
</reference>
<dbReference type="EMBL" id="BKCJ010008622">
    <property type="protein sequence ID" value="GEU83130.1"/>
    <property type="molecule type" value="Genomic_DNA"/>
</dbReference>
<feature type="region of interest" description="Disordered" evidence="2">
    <location>
        <begin position="953"/>
        <end position="992"/>
    </location>
</feature>
<dbReference type="PANTHER" id="PTHR11439">
    <property type="entry name" value="GAG-POL-RELATED RETROTRANSPOSON"/>
    <property type="match status" value="1"/>
</dbReference>
<dbReference type="InterPro" id="IPR036397">
    <property type="entry name" value="RNaseH_sf"/>
</dbReference>
<evidence type="ECO:0000259" key="3">
    <source>
        <dbReference type="Pfam" id="PF25597"/>
    </source>
</evidence>
<feature type="compositionally biased region" description="Basic and acidic residues" evidence="2">
    <location>
        <begin position="977"/>
        <end position="992"/>
    </location>
</feature>
<evidence type="ECO:0000313" key="4">
    <source>
        <dbReference type="EMBL" id="GEU83130.1"/>
    </source>
</evidence>
<feature type="region of interest" description="Disordered" evidence="2">
    <location>
        <begin position="703"/>
        <end position="727"/>
    </location>
</feature>
<sequence>MSSYSYVGVQSWGPYGQKREYRVRDEGREIYRVRGRRKLKRDDDLGKERYLDRGDSFHDLKPDGGNDDTRNQKGKRDDRGHDEGMERYQDRGDRSRGFKESALFSTIKKYYLRFKMENKRKKIIRSKKSGKRKKNIRYRTPSAKAVSTYGFMHVWARDRPSSTKYANNSFGNPVSESRVWKLNVRDQSVLKLKPLSSRQHGRMILESMENGPLLWSSIEENRVTRPKKYSELSATEAIQADCDVKATNIILQRLSLEGESLCEFDLRFSLLLNDMNIYNMKLEQFQVNTKFLNTLLPEWSKFMTDVKLFRDLHTTNVDQLHAYLGQHEFHANESQQYSHSQSSTPLSITYPPNDFQSSVHHNVYTHLSSIPQVKYAPSVNQQPDFSQPHAGLIVPVFQKEAQATQTVITHNAAYQADDFDAYDFDCDEINTAKIALMANLSHYCSDDLDGVHNQDNVNHNAAIQNANSPTQQDALILSVIEQLKTQVVNYTKINLDNKSVNDTLTAELERYKDQVRILKEGQNVDLKHKDNVSDSCTQSVQIDHFKQTLSEHLKEKESLTQTSHEKDMVTKKLKEMIKSLSRNMMEDKVKKKLEEIETINIELDHRVTKLIAENEHLKQTYKQLYDSIKSSRIRSKEQCDDLINQEKCLQILDIYMETYWSDLYYSRKYITTTATVPLRKPIALESNTPKPVVTLIYSRKPKASRNNAPVSKLKHNKSLSADKKEPNKSWGSIVFNVPSSSTDECKLSKLFSDNGTEFVNQTLREYYEQVGISYKTSVVRSSQQNDVVERQAVTTACYTQNRSIVRLHHDKTPYELLHDKIHDLSFFYVFGALCYQTNDSENLGKLQPKTDIGIFIGYAPKKKAFWIYNRCTRRIIKNIHVNFDELTAMASEQSSSGPALHDNSSTPLVPSSRTDWDLLFQPLFDELLTPPSSVDHPAPEVITLIAEVFGPEPAASTGSPSSTIVDQDAPSPMDTPMVEKSKLDEDKEGKAVDPSHYHDMIDTLLYLTASIPDLQYAICMCARYQARPTKKHLHAVKRIFQYLRGTVNRGLWYQKDYSISLTTFADANHAGCQDTRRITSGSLQFLRDRLISWSLKWQKSDAISSTEAEAVKAYRHQISLYQEHVENGVIELYFVNTKYQLADIFTKALGRERIEFLVKKLGMRSFTLDTLQQLTDEVDE</sequence>